<feature type="domain" description="N-acetyltransferase" evidence="1">
    <location>
        <begin position="5"/>
        <end position="167"/>
    </location>
</feature>
<dbReference type="Pfam" id="PF13302">
    <property type="entry name" value="Acetyltransf_3"/>
    <property type="match status" value="1"/>
</dbReference>
<evidence type="ECO:0000313" key="3">
    <source>
        <dbReference type="Proteomes" id="UP000664163"/>
    </source>
</evidence>
<gene>
    <name evidence="2" type="ORF">J0X13_10705</name>
</gene>
<evidence type="ECO:0000259" key="1">
    <source>
        <dbReference type="PROSITE" id="PS51186"/>
    </source>
</evidence>
<dbReference type="SUPFAM" id="SSF55729">
    <property type="entry name" value="Acyl-CoA N-acyltransferases (Nat)"/>
    <property type="match status" value="1"/>
</dbReference>
<dbReference type="Proteomes" id="UP000664163">
    <property type="component" value="Unassembled WGS sequence"/>
</dbReference>
<dbReference type="RefSeq" id="WP_207071398.1">
    <property type="nucleotide sequence ID" value="NZ_JAFLND010000002.1"/>
</dbReference>
<reference evidence="2 3" key="1">
    <citation type="submission" date="2021-03" db="EMBL/GenBank/DDBJ databases">
        <title>Muricauda sp. CAU 1631 isolated from Incheon.</title>
        <authorList>
            <person name="Kim W."/>
        </authorList>
    </citation>
    <scope>NUCLEOTIDE SEQUENCE [LARGE SCALE GENOMIC DNA]</scope>
    <source>
        <strain evidence="2 3">CAU 1631</strain>
    </source>
</reference>
<organism evidence="2 3">
    <name type="scientific">[Muricauda] lutisoli</name>
    <dbReference type="NCBI Taxonomy" id="2816035"/>
    <lineage>
        <taxon>Bacteria</taxon>
        <taxon>Pseudomonadati</taxon>
        <taxon>Bacteroidota</taxon>
        <taxon>Flavobacteriia</taxon>
        <taxon>Flavobacteriales</taxon>
        <taxon>Flavobacteriaceae</taxon>
        <taxon>Allomuricauda</taxon>
    </lineage>
</organism>
<keyword evidence="3" id="KW-1185">Reference proteome</keyword>
<proteinExistence type="predicted"/>
<dbReference type="EMBL" id="JAFLND010000002">
    <property type="protein sequence ID" value="MBO0331023.1"/>
    <property type="molecule type" value="Genomic_DNA"/>
</dbReference>
<dbReference type="Gene3D" id="3.40.630.30">
    <property type="match status" value="1"/>
</dbReference>
<sequence length="175" mass="20235">MSELVKINYLKETDAEDLCCMMTSNADIFNRFFTKTLSQNKSVESSRLYIAKKAKEIERRLEFTYAIRHKDNRVIGLVILKDIHWDTGAGELAYCLDKHHQGKGIVSQSVKNISELAFEKLKLKKLKIFAHKSNIASIKVAEKTGFHWAQTVSKAYQPPNEDSLDMEIYELDYER</sequence>
<dbReference type="PROSITE" id="PS51186">
    <property type="entry name" value="GNAT"/>
    <property type="match status" value="1"/>
</dbReference>
<accession>A0ABS3EXN9</accession>
<name>A0ABS3EXN9_9FLAO</name>
<dbReference type="InterPro" id="IPR016181">
    <property type="entry name" value="Acyl_CoA_acyltransferase"/>
</dbReference>
<protein>
    <submittedName>
        <fullName evidence="2">GNAT family N-acetyltransferase</fullName>
    </submittedName>
</protein>
<dbReference type="InterPro" id="IPR000182">
    <property type="entry name" value="GNAT_dom"/>
</dbReference>
<evidence type="ECO:0000313" key="2">
    <source>
        <dbReference type="EMBL" id="MBO0331023.1"/>
    </source>
</evidence>
<dbReference type="InterPro" id="IPR051531">
    <property type="entry name" value="N-acetyltransferase"/>
</dbReference>
<dbReference type="PANTHER" id="PTHR43792">
    <property type="entry name" value="GNAT FAMILY, PUTATIVE (AFU_ORTHOLOGUE AFUA_3G00765)-RELATED-RELATED"/>
    <property type="match status" value="1"/>
</dbReference>
<comment type="caution">
    <text evidence="2">The sequence shown here is derived from an EMBL/GenBank/DDBJ whole genome shotgun (WGS) entry which is preliminary data.</text>
</comment>